<dbReference type="InterPro" id="IPR021856">
    <property type="entry name" value="DUF3465"/>
</dbReference>
<evidence type="ECO:0000313" key="1">
    <source>
        <dbReference type="EMBL" id="SJM36759.1"/>
    </source>
</evidence>
<gene>
    <name evidence="1" type="ORF">A1019T_00726</name>
</gene>
<protein>
    <recommendedName>
        <fullName evidence="3">DUF3465 domain-containing protein</fullName>
    </recommendedName>
</protein>
<dbReference type="AlphaFoldDB" id="A0A1R4EEB3"/>
<evidence type="ECO:0000313" key="2">
    <source>
        <dbReference type="Proteomes" id="UP000188169"/>
    </source>
</evidence>
<proteinExistence type="predicted"/>
<dbReference type="EMBL" id="FUGD01000060">
    <property type="protein sequence ID" value="SJM36759.1"/>
    <property type="molecule type" value="Genomic_DNA"/>
</dbReference>
<sequence>MTVKNNLVHDRCHIRKANQNGNRKFQYLIAKLGLALVLSSGLVLSACEPNTGETIGSLDSSSKLSKIEINLDNPSAVADAKDLNALPMTCRNSVIMEAFDQQRSAVQVKGCGKVVAVLADDNEGSRHQRFIVQLEGVQPKHTVLMAHNIDLAPRIDALQKGDDVVFYGQYEYNQQGGVVHWTHHDPAARHQHGWIEHRGQRFQ</sequence>
<dbReference type="Proteomes" id="UP000188169">
    <property type="component" value="Unassembled WGS sequence"/>
</dbReference>
<name>A0A1R4EEB3_9GAMM</name>
<accession>A0A1R4EEB3</accession>
<dbReference type="Pfam" id="PF11948">
    <property type="entry name" value="DUF3465"/>
    <property type="match status" value="1"/>
</dbReference>
<dbReference type="STRING" id="1945520.A1019T_00726"/>
<dbReference type="OrthoDB" id="195616at2"/>
<evidence type="ECO:0008006" key="3">
    <source>
        <dbReference type="Google" id="ProtNLM"/>
    </source>
</evidence>
<keyword evidence="2" id="KW-1185">Reference proteome</keyword>
<organism evidence="1 2">
    <name type="scientific">Psychrobacter pasteurii</name>
    <dbReference type="NCBI Taxonomy" id="1945520"/>
    <lineage>
        <taxon>Bacteria</taxon>
        <taxon>Pseudomonadati</taxon>
        <taxon>Pseudomonadota</taxon>
        <taxon>Gammaproteobacteria</taxon>
        <taxon>Moraxellales</taxon>
        <taxon>Moraxellaceae</taxon>
        <taxon>Psychrobacter</taxon>
    </lineage>
</organism>
<reference evidence="2" key="1">
    <citation type="submission" date="2017-02" db="EMBL/GenBank/DDBJ databases">
        <authorList>
            <person name="Mornico D."/>
        </authorList>
    </citation>
    <scope>NUCLEOTIDE SEQUENCE [LARGE SCALE GENOMIC DNA]</scope>
</reference>